<dbReference type="InterPro" id="IPR007621">
    <property type="entry name" value="TPM_dom"/>
</dbReference>
<evidence type="ECO:0000259" key="2">
    <source>
        <dbReference type="Pfam" id="PF04536"/>
    </source>
</evidence>
<dbReference type="Pfam" id="PF04536">
    <property type="entry name" value="TPM_phosphatase"/>
    <property type="match status" value="1"/>
</dbReference>
<dbReference type="PANTHER" id="PTHR30373">
    <property type="entry name" value="UPF0603 PROTEIN YGCG"/>
    <property type="match status" value="1"/>
</dbReference>
<keyword evidence="1" id="KW-0472">Membrane</keyword>
<evidence type="ECO:0000313" key="4">
    <source>
        <dbReference type="Proteomes" id="UP001325680"/>
    </source>
</evidence>
<dbReference type="PANTHER" id="PTHR30373:SF2">
    <property type="entry name" value="UPF0603 PROTEIN YGCG"/>
    <property type="match status" value="1"/>
</dbReference>
<dbReference type="EMBL" id="CP139960">
    <property type="protein sequence ID" value="WQD37734.1"/>
    <property type="molecule type" value="Genomic_DNA"/>
</dbReference>
<name>A0ABZ0W462_9BACT</name>
<feature type="domain" description="TPM" evidence="2">
    <location>
        <begin position="64"/>
        <end position="187"/>
    </location>
</feature>
<dbReference type="Proteomes" id="UP001325680">
    <property type="component" value="Chromosome"/>
</dbReference>
<evidence type="ECO:0000256" key="1">
    <source>
        <dbReference type="SAM" id="Phobius"/>
    </source>
</evidence>
<gene>
    <name evidence="3" type="ORF">U0035_18850</name>
</gene>
<dbReference type="RefSeq" id="WP_114791491.1">
    <property type="nucleotide sequence ID" value="NZ_CP139960.1"/>
</dbReference>
<reference evidence="3 4" key="1">
    <citation type="submission" date="2023-12" db="EMBL/GenBank/DDBJ databases">
        <title>Genome sequencing and assembly of bacterial species from a model synthetic community.</title>
        <authorList>
            <person name="Hogle S.L."/>
        </authorList>
    </citation>
    <scope>NUCLEOTIDE SEQUENCE [LARGE SCALE GENOMIC DNA]</scope>
    <source>
        <strain evidence="3 4">HAMBI_3031</strain>
    </source>
</reference>
<keyword evidence="1" id="KW-1133">Transmembrane helix</keyword>
<evidence type="ECO:0000313" key="3">
    <source>
        <dbReference type="EMBL" id="WQD37734.1"/>
    </source>
</evidence>
<organism evidence="3 4">
    <name type="scientific">Niabella yanshanensis</name>
    <dbReference type="NCBI Taxonomy" id="577386"/>
    <lineage>
        <taxon>Bacteria</taxon>
        <taxon>Pseudomonadati</taxon>
        <taxon>Bacteroidota</taxon>
        <taxon>Chitinophagia</taxon>
        <taxon>Chitinophagales</taxon>
        <taxon>Chitinophagaceae</taxon>
        <taxon>Niabella</taxon>
    </lineage>
</organism>
<feature type="transmembrane region" description="Helical" evidence="1">
    <location>
        <begin position="208"/>
        <end position="226"/>
    </location>
</feature>
<sequence length="290" mass="30219">MLIQAKQQISISFLSLAGSLHQRILKVLFLGLFSILVFTAQGQIENDIPPIPNPPRLVNDFSGSFLTPEQREALERKLVAYDDSTSNQIAVVVVDDLKGYSRDEFAIALGRKWGVGGQKQFSNGIVILVNTGTKGGQRGVFIAPGYGLEGSVTDLIADQIVQNVLIPYFRQGSNYRGLDEATTDIMDAAAGKYQAPDGYNQRGKSGRGSGLLMAAIILLIIIVIISRRGGGGGGGYVSRRGYRDNWGGPVIFPGGWSGGGNSGGGGWSGGGGFGGFGGGGFGGGGAGGSW</sequence>
<protein>
    <submittedName>
        <fullName evidence="3">TPM domain-containing protein</fullName>
    </submittedName>
</protein>
<accession>A0ABZ0W462</accession>
<proteinExistence type="predicted"/>
<dbReference type="Gene3D" id="3.10.310.50">
    <property type="match status" value="1"/>
</dbReference>
<keyword evidence="1" id="KW-0812">Transmembrane</keyword>
<keyword evidence="4" id="KW-1185">Reference proteome</keyword>